<evidence type="ECO:0000256" key="6">
    <source>
        <dbReference type="ARBA" id="ARBA00023136"/>
    </source>
</evidence>
<dbReference type="CDD" id="cd06261">
    <property type="entry name" value="TM_PBP2"/>
    <property type="match status" value="1"/>
</dbReference>
<feature type="transmembrane region" description="Helical" evidence="7">
    <location>
        <begin position="12"/>
        <end position="31"/>
    </location>
</feature>
<comment type="subcellular location">
    <subcellularLocation>
        <location evidence="1 7">Cell membrane</location>
        <topology evidence="1 7">Multi-pass membrane protein</topology>
    </subcellularLocation>
</comment>
<gene>
    <name evidence="9" type="ORF">CLV41_11585</name>
</gene>
<dbReference type="Gene3D" id="1.10.3720.10">
    <property type="entry name" value="MetI-like"/>
    <property type="match status" value="1"/>
</dbReference>
<dbReference type="GO" id="GO:0005886">
    <property type="term" value="C:plasma membrane"/>
    <property type="evidence" value="ECO:0007669"/>
    <property type="project" value="UniProtKB-SubCell"/>
</dbReference>
<dbReference type="RefSeq" id="WP_103225133.1">
    <property type="nucleotide sequence ID" value="NZ_PPCN01000015.1"/>
</dbReference>
<dbReference type="PROSITE" id="PS50928">
    <property type="entry name" value="ABC_TM1"/>
    <property type="match status" value="1"/>
</dbReference>
<evidence type="ECO:0000256" key="7">
    <source>
        <dbReference type="RuleBase" id="RU363032"/>
    </source>
</evidence>
<reference evidence="9 10" key="1">
    <citation type="submission" date="2018-01" db="EMBL/GenBank/DDBJ databases">
        <title>Genomic Encyclopedia of Archaeal and Bacterial Type Strains, Phase II (KMG-II): from individual species to whole genera.</title>
        <authorList>
            <person name="Goeker M."/>
        </authorList>
    </citation>
    <scope>NUCLEOTIDE SEQUENCE [LARGE SCALE GENOMIC DNA]</scope>
    <source>
        <strain evidence="9 10">DSM 17023</strain>
    </source>
</reference>
<evidence type="ECO:0000313" key="10">
    <source>
        <dbReference type="Proteomes" id="UP000236959"/>
    </source>
</evidence>
<keyword evidence="6 7" id="KW-0472">Membrane</keyword>
<organism evidence="9 10">
    <name type="scientific">Roseibium marinum</name>
    <dbReference type="NCBI Taxonomy" id="281252"/>
    <lineage>
        <taxon>Bacteria</taxon>
        <taxon>Pseudomonadati</taxon>
        <taxon>Pseudomonadota</taxon>
        <taxon>Alphaproteobacteria</taxon>
        <taxon>Hyphomicrobiales</taxon>
        <taxon>Stappiaceae</taxon>
        <taxon>Roseibium</taxon>
    </lineage>
</organism>
<dbReference type="Proteomes" id="UP000236959">
    <property type="component" value="Unassembled WGS sequence"/>
</dbReference>
<dbReference type="SUPFAM" id="SSF161098">
    <property type="entry name" value="MetI-like"/>
    <property type="match status" value="1"/>
</dbReference>
<keyword evidence="3" id="KW-1003">Cell membrane</keyword>
<feature type="transmembrane region" description="Helical" evidence="7">
    <location>
        <begin position="98"/>
        <end position="118"/>
    </location>
</feature>
<dbReference type="InterPro" id="IPR045621">
    <property type="entry name" value="BPD_transp_1_N"/>
</dbReference>
<dbReference type="Pfam" id="PF19300">
    <property type="entry name" value="BPD_transp_1_N"/>
    <property type="match status" value="1"/>
</dbReference>
<keyword evidence="2 7" id="KW-0813">Transport</keyword>
<dbReference type="InterPro" id="IPR000515">
    <property type="entry name" value="MetI-like"/>
</dbReference>
<proteinExistence type="inferred from homology"/>
<dbReference type="PANTHER" id="PTHR43163">
    <property type="entry name" value="DIPEPTIDE TRANSPORT SYSTEM PERMEASE PROTEIN DPPB-RELATED"/>
    <property type="match status" value="1"/>
</dbReference>
<dbReference type="OrthoDB" id="9807402at2"/>
<evidence type="ECO:0000259" key="8">
    <source>
        <dbReference type="PROSITE" id="PS50928"/>
    </source>
</evidence>
<evidence type="ECO:0000256" key="5">
    <source>
        <dbReference type="ARBA" id="ARBA00022989"/>
    </source>
</evidence>
<accession>A0A2S3UKR1</accession>
<feature type="transmembrane region" description="Helical" evidence="7">
    <location>
        <begin position="272"/>
        <end position="298"/>
    </location>
</feature>
<evidence type="ECO:0000256" key="3">
    <source>
        <dbReference type="ARBA" id="ARBA00022475"/>
    </source>
</evidence>
<protein>
    <submittedName>
        <fullName evidence="9">Peptide/nickel transport system permease protein</fullName>
    </submittedName>
</protein>
<comment type="similarity">
    <text evidence="7">Belongs to the binding-protein-dependent transport system permease family.</text>
</comment>
<dbReference type="InterPro" id="IPR035906">
    <property type="entry name" value="MetI-like_sf"/>
</dbReference>
<feature type="transmembrane region" description="Helical" evidence="7">
    <location>
        <begin position="230"/>
        <end position="252"/>
    </location>
</feature>
<evidence type="ECO:0000313" key="9">
    <source>
        <dbReference type="EMBL" id="POF28318.1"/>
    </source>
</evidence>
<name>A0A2S3UKR1_9HYPH</name>
<dbReference type="GO" id="GO:0071916">
    <property type="term" value="F:dipeptide transmembrane transporter activity"/>
    <property type="evidence" value="ECO:0007669"/>
    <property type="project" value="TreeGrafter"/>
</dbReference>
<comment type="caution">
    <text evidence="9">The sequence shown here is derived from an EMBL/GenBank/DDBJ whole genome shotgun (WGS) entry which is preliminary data.</text>
</comment>
<dbReference type="AlphaFoldDB" id="A0A2S3UKR1"/>
<dbReference type="PANTHER" id="PTHR43163:SF6">
    <property type="entry name" value="DIPEPTIDE TRANSPORT SYSTEM PERMEASE PROTEIN DPPB-RELATED"/>
    <property type="match status" value="1"/>
</dbReference>
<feature type="transmembrane region" description="Helical" evidence="7">
    <location>
        <begin position="130"/>
        <end position="157"/>
    </location>
</feature>
<feature type="transmembrane region" description="Helical" evidence="7">
    <location>
        <begin position="169"/>
        <end position="191"/>
    </location>
</feature>
<keyword evidence="5 7" id="KW-1133">Transmembrane helix</keyword>
<dbReference type="EMBL" id="PPCN01000015">
    <property type="protein sequence ID" value="POF28318.1"/>
    <property type="molecule type" value="Genomic_DNA"/>
</dbReference>
<dbReference type="Pfam" id="PF00528">
    <property type="entry name" value="BPD_transp_1"/>
    <property type="match status" value="1"/>
</dbReference>
<keyword evidence="4 7" id="KW-0812">Transmembrane</keyword>
<sequence length="311" mass="34016">MTEFIIGKFIRMFVALLVIVTLTFIVLRTSGDPAQTFLPPDASPKTVEDFREKWGLDRPLPDQYLAYLKNVMGGDLGHSFVDGRPASQVVGERIPKTLLLLGTSFFLMLAMGFPLGIISALKHNTWVDRLVMSIAVFGYSLPNFFLGILLILFFSMYLRWLPSTGSGTWQHLIMPVVTIGTAGAAVIARFVRSAMLEVISKPYVRSAKARGLSRFTVVVRHALPNAAIPTVTVIGFLLGSLIAGAVVTEAVFAWPGIGRLTVTAVASRDLAVVQTIVLLIAVTMVCVNLIVDLLYGWLDPRIRDGLQKGRN</sequence>
<evidence type="ECO:0000256" key="1">
    <source>
        <dbReference type="ARBA" id="ARBA00004651"/>
    </source>
</evidence>
<keyword evidence="10" id="KW-1185">Reference proteome</keyword>
<evidence type="ECO:0000256" key="4">
    <source>
        <dbReference type="ARBA" id="ARBA00022692"/>
    </source>
</evidence>
<evidence type="ECO:0000256" key="2">
    <source>
        <dbReference type="ARBA" id="ARBA00022448"/>
    </source>
</evidence>
<feature type="domain" description="ABC transmembrane type-1" evidence="8">
    <location>
        <begin position="94"/>
        <end position="295"/>
    </location>
</feature>